<protein>
    <submittedName>
        <fullName evidence="2">Uncharacterized protein</fullName>
    </submittedName>
</protein>
<evidence type="ECO:0000256" key="1">
    <source>
        <dbReference type="SAM" id="MobiDB-lite"/>
    </source>
</evidence>
<feature type="region of interest" description="Disordered" evidence="1">
    <location>
        <begin position="141"/>
        <end position="177"/>
    </location>
</feature>
<proteinExistence type="predicted"/>
<feature type="compositionally biased region" description="Acidic residues" evidence="1">
    <location>
        <begin position="33"/>
        <end position="48"/>
    </location>
</feature>
<sequence length="439" mass="48413">MVVVANKAQSSRVPIPLHEDPYEAIREAYLDGTDTESEPFEDSVETETPDSPHTVAPPTCCVEESRGSGTSGARSTSSDSTVPLSPDHPLTHTTHVLAPSLRKTARMAVRCLLAMSPGLFASIAEVAAMFDSEFYERFRSSYDSSPSSSFPGKGPTIEDEDPATRDDGLSVGDEGPSIGVESLGLGGEEAVPEGQQRAASVVKTAMSEPLGLGHEAMRRQEIALGEGQMPSVFEVGQSSGQVSERPKRVSALRQPTLTTWIDPKDRIAYIDVPAYPPPAPPVQTLPSPEWSSSSLPISPAPSIVPSPISSPMISLTVTSPVALPVTAEAEGFLTELKAQRYRFKSLEHEHKRTAMTFRVLWRPMLALKAWAVLHRELQERRCHVIILEQERDHREAIDDMRSVRRFNRKEIDREWSRRVLERVMSRIDLEKFKANNDEV</sequence>
<name>A0A699GGX2_TANCI</name>
<reference evidence="2" key="1">
    <citation type="journal article" date="2019" name="Sci. Rep.">
        <title>Draft genome of Tanacetum cinerariifolium, the natural source of mosquito coil.</title>
        <authorList>
            <person name="Yamashiro T."/>
            <person name="Shiraishi A."/>
            <person name="Satake H."/>
            <person name="Nakayama K."/>
        </authorList>
    </citation>
    <scope>NUCLEOTIDE SEQUENCE</scope>
</reference>
<feature type="compositionally biased region" description="Low complexity" evidence="1">
    <location>
        <begin position="67"/>
        <end position="81"/>
    </location>
</feature>
<comment type="caution">
    <text evidence="2">The sequence shown here is derived from an EMBL/GenBank/DDBJ whole genome shotgun (WGS) entry which is preliminary data.</text>
</comment>
<feature type="region of interest" description="Disordered" evidence="1">
    <location>
        <begin position="33"/>
        <end position="95"/>
    </location>
</feature>
<dbReference type="EMBL" id="BKCJ010000015">
    <property type="protein sequence ID" value="GEU28701.1"/>
    <property type="molecule type" value="Genomic_DNA"/>
</dbReference>
<gene>
    <name evidence="2" type="ORF">Tci_000679</name>
</gene>
<evidence type="ECO:0000313" key="2">
    <source>
        <dbReference type="EMBL" id="GEU28701.1"/>
    </source>
</evidence>
<organism evidence="2">
    <name type="scientific">Tanacetum cinerariifolium</name>
    <name type="common">Dalmatian daisy</name>
    <name type="synonym">Chrysanthemum cinerariifolium</name>
    <dbReference type="NCBI Taxonomy" id="118510"/>
    <lineage>
        <taxon>Eukaryota</taxon>
        <taxon>Viridiplantae</taxon>
        <taxon>Streptophyta</taxon>
        <taxon>Embryophyta</taxon>
        <taxon>Tracheophyta</taxon>
        <taxon>Spermatophyta</taxon>
        <taxon>Magnoliopsida</taxon>
        <taxon>eudicotyledons</taxon>
        <taxon>Gunneridae</taxon>
        <taxon>Pentapetalae</taxon>
        <taxon>asterids</taxon>
        <taxon>campanulids</taxon>
        <taxon>Asterales</taxon>
        <taxon>Asteraceae</taxon>
        <taxon>Asteroideae</taxon>
        <taxon>Anthemideae</taxon>
        <taxon>Anthemidinae</taxon>
        <taxon>Tanacetum</taxon>
    </lineage>
</organism>
<dbReference type="AlphaFoldDB" id="A0A699GGX2"/>
<accession>A0A699GGX2</accession>